<feature type="domain" description="Fibronectin type-III" evidence="5">
    <location>
        <begin position="5792"/>
        <end position="5890"/>
    </location>
</feature>
<feature type="domain" description="Fibronectin type-III" evidence="5">
    <location>
        <begin position="3424"/>
        <end position="3522"/>
    </location>
</feature>
<feature type="domain" description="Ig-like" evidence="4">
    <location>
        <begin position="997"/>
        <end position="1102"/>
    </location>
</feature>
<evidence type="ECO:0008006" key="8">
    <source>
        <dbReference type="Google" id="ProtNLM"/>
    </source>
</evidence>
<feature type="domain" description="Fibronectin type-III" evidence="5">
    <location>
        <begin position="2299"/>
        <end position="2393"/>
    </location>
</feature>
<feature type="domain" description="Ig-like" evidence="4">
    <location>
        <begin position="717"/>
        <end position="806"/>
    </location>
</feature>
<evidence type="ECO:0000256" key="1">
    <source>
        <dbReference type="ARBA" id="ARBA00022737"/>
    </source>
</evidence>
<feature type="domain" description="Ig-like" evidence="4">
    <location>
        <begin position="5009"/>
        <end position="5095"/>
    </location>
</feature>
<feature type="domain" description="Ig-like" evidence="4">
    <location>
        <begin position="5297"/>
        <end position="5388"/>
    </location>
</feature>
<feature type="domain" description="Ig-like" evidence="4">
    <location>
        <begin position="3525"/>
        <end position="3616"/>
    </location>
</feature>
<feature type="domain" description="Fibronectin type-III" evidence="5">
    <location>
        <begin position="5104"/>
        <end position="5198"/>
    </location>
</feature>
<dbReference type="InterPro" id="IPR007110">
    <property type="entry name" value="Ig-like_dom"/>
</dbReference>
<feature type="non-terminal residue" evidence="6">
    <location>
        <position position="6136"/>
    </location>
</feature>
<organism evidence="6 7">
    <name type="scientific">Ataeniobius toweri</name>
    <dbReference type="NCBI Taxonomy" id="208326"/>
    <lineage>
        <taxon>Eukaryota</taxon>
        <taxon>Metazoa</taxon>
        <taxon>Chordata</taxon>
        <taxon>Craniata</taxon>
        <taxon>Vertebrata</taxon>
        <taxon>Euteleostomi</taxon>
        <taxon>Actinopterygii</taxon>
        <taxon>Neopterygii</taxon>
        <taxon>Teleostei</taxon>
        <taxon>Neoteleostei</taxon>
        <taxon>Acanthomorphata</taxon>
        <taxon>Ovalentaria</taxon>
        <taxon>Atherinomorphae</taxon>
        <taxon>Cyprinodontiformes</taxon>
        <taxon>Goodeidae</taxon>
        <taxon>Ataeniobius</taxon>
    </lineage>
</organism>
<feature type="domain" description="Fibronectin type-III" evidence="5">
    <location>
        <begin position="1903"/>
        <end position="1998"/>
    </location>
</feature>
<feature type="domain" description="Fibronectin type-III" evidence="5">
    <location>
        <begin position="1507"/>
        <end position="1602"/>
    </location>
</feature>
<dbReference type="CDD" id="cd00063">
    <property type="entry name" value="FN3"/>
    <property type="match status" value="44"/>
</dbReference>
<dbReference type="InterPro" id="IPR003598">
    <property type="entry name" value="Ig_sub2"/>
</dbReference>
<feature type="region of interest" description="Disordered" evidence="3">
    <location>
        <begin position="1286"/>
        <end position="1318"/>
    </location>
</feature>
<feature type="domain" description="Fibronectin type-III" evidence="5">
    <location>
        <begin position="2897"/>
        <end position="2992"/>
    </location>
</feature>
<dbReference type="SUPFAM" id="SSF48726">
    <property type="entry name" value="Immunoglobulin"/>
    <property type="match status" value="17"/>
</dbReference>
<evidence type="ECO:0000256" key="3">
    <source>
        <dbReference type="SAM" id="MobiDB-lite"/>
    </source>
</evidence>
<name>A0ABU7CE92_9TELE</name>
<feature type="domain" description="Fibronectin type-III" evidence="5">
    <location>
        <begin position="4313"/>
        <end position="4412"/>
    </location>
</feature>
<feature type="domain" description="Fibronectin type-III" evidence="5">
    <location>
        <begin position="2999"/>
        <end position="3128"/>
    </location>
</feature>
<feature type="domain" description="Fibronectin type-III" evidence="5">
    <location>
        <begin position="4119"/>
        <end position="4214"/>
    </location>
</feature>
<feature type="domain" description="Fibronectin type-III" evidence="5">
    <location>
        <begin position="5201"/>
        <end position="5293"/>
    </location>
</feature>
<keyword evidence="7" id="KW-1185">Reference proteome</keyword>
<dbReference type="PROSITE" id="PS50853">
    <property type="entry name" value="FN3"/>
    <property type="match status" value="44"/>
</dbReference>
<feature type="domain" description="Fibronectin type-III" evidence="5">
    <location>
        <begin position="1109"/>
        <end position="1203"/>
    </location>
</feature>
<feature type="domain" description="Ig-like" evidence="4">
    <location>
        <begin position="5693"/>
        <end position="5772"/>
    </location>
</feature>
<feature type="domain" description="Fibronectin type-III" evidence="5">
    <location>
        <begin position="414"/>
        <end position="513"/>
    </location>
</feature>
<accession>A0ABU7CE92</accession>
<feature type="domain" description="Ig-like" evidence="4">
    <location>
        <begin position="313"/>
        <end position="407"/>
    </location>
</feature>
<feature type="domain" description="Ig-like" evidence="4">
    <location>
        <begin position="3132"/>
        <end position="3219"/>
    </location>
</feature>
<dbReference type="Proteomes" id="UP001345963">
    <property type="component" value="Unassembled WGS sequence"/>
</dbReference>
<dbReference type="InterPro" id="IPR003599">
    <property type="entry name" value="Ig_sub"/>
</dbReference>
<dbReference type="InterPro" id="IPR003961">
    <property type="entry name" value="FN3_dom"/>
</dbReference>
<feature type="domain" description="Fibronectin type-III" evidence="5">
    <location>
        <begin position="616"/>
        <end position="712"/>
    </location>
</feature>
<feature type="compositionally biased region" description="Pro residues" evidence="3">
    <location>
        <begin position="3056"/>
        <end position="3065"/>
    </location>
</feature>
<proteinExistence type="predicted"/>
<dbReference type="PROSITE" id="PS50835">
    <property type="entry name" value="IG_LIKE"/>
    <property type="match status" value="14"/>
</dbReference>
<dbReference type="CDD" id="cd05748">
    <property type="entry name" value="Ig_Titin_like"/>
    <property type="match status" value="4"/>
</dbReference>
<feature type="domain" description="Fibronectin type-III" evidence="5">
    <location>
        <begin position="3824"/>
        <end position="3919"/>
    </location>
</feature>
<dbReference type="PANTHER" id="PTHR14340:SF13">
    <property type="entry name" value="TITIN"/>
    <property type="match status" value="1"/>
</dbReference>
<feature type="domain" description="Fibronectin type-III" evidence="5">
    <location>
        <begin position="4022"/>
        <end position="4117"/>
    </location>
</feature>
<gene>
    <name evidence="6" type="ORF">ATANTOWER_010956</name>
</gene>
<feature type="domain" description="Fibronectin type-III" evidence="5">
    <location>
        <begin position="3326"/>
        <end position="3423"/>
    </location>
</feature>
<feature type="domain" description="Fibronectin type-III" evidence="5">
    <location>
        <begin position="914"/>
        <end position="1009"/>
    </location>
</feature>
<dbReference type="Pfam" id="PF07679">
    <property type="entry name" value="I-set"/>
    <property type="match status" value="16"/>
</dbReference>
<feature type="domain" description="Fibronectin type-III" evidence="5">
    <location>
        <begin position="5395"/>
        <end position="5490"/>
    </location>
</feature>
<feature type="domain" description="Ig-like" evidence="4">
    <location>
        <begin position="1703"/>
        <end position="1794"/>
    </location>
</feature>
<sequence>EPTVTLDVSAHDLLNCRAGTTIRIPATITGRPIPKVTWTFVDGTAETEKKNDLHTLPVDSEIHSTDTTSLVVIPDCKLSHTGRYILNAESPAGHKVVKVRVNVLDLPGPVRNLKVSDVTRGTCRLTWKSPESDGGERVKSYFIEKKTVEGKAWTKVNPTCATQSLVVPDLIFGQEYLFRVRAENRFGFGPYVETIDRTKARDPIHPPDPPTRLKIQNIRKGTVTLTWKAPKNDGGSPVTHYSVDLLCWDSSGAQKESWRRCNRRDVDTTTFRVEDLTEGDEYEFRVIAYNEVGPSRPSSTAGPIIIQDQTCAPSIELEEFMEVEQGSDISIVAKLRGCPFPTLTWFKAPPHKSDTKVEIQYDEHINKIVSDDSCTLLIQQGKRHDTGLYTLVASNSLGKASKEMRLNVLGRPGPPSAPIKFEEIGAEKITLSWLPPKDDGGSKITNYVIWRRVANRKTWVPVTNEPKERIWTVENLMEGHEYVFRIMAQNKYGVGEPLDSDPEVARNRYTVPGQCEKPTVTNITMDSMTVNWEEPEDDGGTMITGYWLERKETTGKRWARVTRDPIRPMGLGESFVVSGLIEGSQYLFRVSAINAAGPGLASPPTDPIFARDPISPPSPPTPKVSDWTRSTVDLEWIPPLKDGGSKIIGYWVEYKEEGTEAWVKAKETEIRGTCFVISGLKTGGQYRFRVIAFNAAGNGEPGEVPEVLVVDDRAIAPEVDLDASVKERMVVHAGGVIRLIAYVSGQPTPDVTWTRGGAGLPPEAKVETTAISSSLVIKPCARKHLGVYTLTAKNASGEKTKNVTVEVLDVPGPVGIPFLAENLTTDSCKLNWFFPENDGGSPISNYIIEKREAERKAWTSVSYSASRQNAIARGLTLGKAYFFRVAAENAIGIGPFVETAAEIIIKEPISVPDRPEELEVTKVTKHLISITWKAPKFDGGSDITMYILEARMIGKDKFTRLTKEKLMDRKFTYDGLREGDTYEFRVIAVNEVGQSKPSFCTKPITCKDELEPPTIELDFRDKIIIRVGESCLLQGRYTGKPAPSIVWYRDDDELKVDKHIMLKNTPVMMSLGLVKAKREHSGRYVVVVENSTGSRKGVCNVTVVDRPTPPVGPVVFDEVHREYMVISWKPPLDSGGVEVSNYIIEKRDVNREAWTTVTSATTKTTCKIPKLIEGREYIMRICAENMYGISDPLESEEMKAKDLFRVPEAPEVPTVREVYATNALVLWNRPRDGGKPITNYILEKKEPGAKRWSRVTRDPLYPATQYRVQDLVEGCEYEFRVMAENELGTGDPSPPSKPILAKDPIVPPSPPVTPEAYDKTKDSVSLKWQMPRHDGKGRIFGYLVEYQKPGAVEWIQANTTPEQCPDLHYVVTGLTEGQEYAFRIFTVNAAGKSDPAFLKQTVKVHDRLEEPELFLDANMARDHLAMQGTDITLSATIKGVPTPTVSWKKNDGDVPSHITVAVTTTGSKVLIPKCVRADSGNYTITVENAGGKKSATVAVLVLNKPSPPRDLVVSEVTSESAYLTWKAPEDNGGAVISHYVVQKRDVAADQWVPVAAANKKLSLMAMYLMEGIQYLFRVAAENQFGRSDFVVTKTPIKATDPLYPPGPPKNLHHTDADKTEVWLNWQWPDRTGGSEITGFIVEHQEEGQTDWVTFKTVSNNHSHVTGLEEGKTYRFRVKAQNAIGISCPDTSVPITCQEKTLPPAIEVDVKLIEGLVVKAGSTIVLPAKMTGIPLPTAKWISDGKEITPEGRFKIESAESSTILSIVECQRGDTGEYILTVSNTAGSKTVALHVTVLDLPGPPIGPINILEVTPDHMMIQWRAPKDDGGTPITNYVVEKKDVKKPWEPWSVVSSSGTSTKAKVTRLEKGREYIVRVRAENKIGIGADLESPPTIAKHMFNPPGPPGFPECSDITENAVTVEWALPDYDGGCPISGYVIERREMTGKWIRVNKTPVLDLRYRVSGLFEGNSYEFRVFAENIAGISEPSLTSDPIKATRAITKPGPPGNPKLKDWSKSYADICWTKPTRDGGSPILGYVVEIQKSGSAQWDRINKDLIKICAYRVPGLIEGMEYRLRIRATNKVGDSEPRELPETILAKDILVPPEVVVDVSCRDSVTVRAGQIISLITRVKGRPDPDITWTKDARVLSREKRIEMNNNYPVCELIIYDSLRSDYGKYGIVAKNSSGQAQATILVNVLDTPGACQNLKVAYVTKKSCMVSWENPEDNGGTEITQYIIECRQPSQRGWTVVSNDWTKRLIKAPLTEGCEYFFRVSAENKIGVGPSTETKSPVLAVDPIEKPGEPIDFHISEIGKTFCFLKWKKPDYDGGSRNIGYHIEKKPKEAEEWERLHKGAIKETYFMADRCIENQIYQFRVQTKNEGGESNWVTTGEVLVKEQLVEPEVKVKLDGTLVVRAGDSIAIEAAVKGKPQPEVKWTKDESKEDIKKGPRLQLETGADFSKLLITGARRTDSGKYVVTASNSAGTSSAKGTVSVLDRPGPIRDLKVSDITIDRCNLAWDVPEDDGGCDIYNYIIEKCETKRGIWSVHSNAVITNKAKVTRLIEGNEYIFRVRAENKMGPGPAVQSEAIVAGTQFSVPDAPEKPDVIKISKEEMTVQWLEPEKDGGKPIIGYLLEKREEHAVRWSPVNKDPVPGTRFTVTGLLPLHDYQYRVKAVNEIGVGTASKASRAITAKDTVEPPAPPTNLKVVDSTKSTVTLGWTKPVSDGGAPLIGYVVEMRVQGSAKKGDDGWKRCNVAAQLIMCEFTVTSLDEKLVYEFRVSAQNQVGMSLPCDLESAVIPREILEAPEIDLDANLKQGLTIRAGCPIRLCATIRGRPHPTVTWRRMGIDNVVRKGKVDIIDTMTFLVIPDSTRDDSGKYCLTLKSPAGEKAVFVNVKVLDTPGPVVNLEATDIKQTSVMLTWNPPENNGGSEVTHYIVEKREIDRKTWATVKTEVQPDKIPLKVNGLLPGTEYYFRVIAVNEYGSGVPKVTPTSYLASDPVSKPDPCQKIEILEITKNSAMIGWVKPERDGGAKIDGYVIEYIEVKPPAEPPAPVEVAEGEEAPPPPPPPPVIEEDEEAEPVKEVWNAYTTVKGLTISVSGLKEGKRYKFRVAAKNIMGMSSFTETREPTEIKEQMVEPKIVMPETASARAGAKLRVEALVSGKPVPTCKWMCGEKAVVPSSRLAVHQSGNLCVLIIKDVTRSDSGEYNLVAENSTGQISEAIKIVIRDIPGPPEGPVEISDIDSDACSLSWNKPVEDGGSNITNYVIEKCDVSRGDWVTALSSCGKTSCRLGKLVPGKEYVFRIRAENRFGVSDPLQSERMVAKFPFDVPSEPLNCRVNKTNKDCMFVAWDKPESDGGSPITGYYIERKERNSLLWVKANDTVVRTTEYPCAGLIEGLEYTFRVSGINRAGQGKPSKKTDFVTARTPVDTPGKPEVLDVTKNSVTLVWARPKNDGGSKIIGYYVEAMRVPGDTWIRCNTSSQNVPREEYSVTGLERDLQYQFRVIAKTAVNMSKPSEPTDPILVCAENVPPRIELKAKMQKAVTVKAGATILLEADVFGKPMPRVTWNRGDDTLRSGESQVITQQRNHFQLEILAATKEHTGTYTVLAVNASGSKTVEIQVNVLDVPGPPASAKYVEVLASSIKMSWEPPLKDGGAPVNNYLVDKRETSRTNWAQVSTKIKGDLIFNVEKLIEGHEYQFRIRAENTWGVGDPFITDPVVAKNPFTVPGPCEVPVITNVTKDSMTVSWKEPVDDGKSTILGYMVERKETKEMNWTKINRKPITERILEVTGLTEGVEYEYRVIAVNIAGLGIPSEPSAGTTAQNPLTPPGPVINPSVMDTTQSTISLSWTAPANNGGSPIIGYLVECKRTDTTDWIRCNVPRNLQDTNYVIQNLIDKAEYQCRITAVNKVGFSEPAEVPGKHVAKDIIVAPEAELSADLKEVLELNAGTNMKLYATIKGRPKPKITWAKMNTNIKDRQGIVIKSSNIDTMVMVEKVNRYDAGKYILSLDSLAGMKMYTIVVKVFDTPGPPVNLMVKETSKDSAYILWDAPLIDGGFEVTHYVVEKRDTERKAWSIVSNNCTKTSFEVPDLNAGHSYCFRVSAVNKLGTGESCETADDVRATEEPGPVIDFKTLLVTKDSCTLSWKKPLTDGGSRIICYVLEVLNGEDKYKELMRSKNMQYSAKDLVEGREYTYRVKAVNDSGESSAKELTVMAKDQIIHPSCDLRELPNMCYIAKEGSTVRLKIPIVGKPTPKITWKKGDDEDLTDTGRVCAESSAVNTTLLIRDCQRTDASKYTITLRNSAGTKESTIFIRVVGKPSIPGGPIKFKDVTADGATLKWGVPKDDGGSEITNYILEKRDSVTNMWVNVSSNVETNTMRVTGLHEGTEYIFRVSAENKYGVGEGLKSEPVVAKHPFNVPDAPPPPQIMSMRHDSAYLTWSDPRKTGGSPITGYHVEFKERNSMLWKRASPAALKMKEHKVTGLTEGLEYEFRVMAINLAGIGRPSAPTDPQVALDPIDAPGKPDVVSITRSSVTLQWTEPQFDGGHRLTGYIVERRDLPSKIWVKANNVNVVEPAFTVADLQEGCKYEFRIRAKNAAGALSPPSEQTDTIMCTDEYAAPTIIIDAQVKEGLTVRAGDTIVVTATSILGKPSPTSCWSKGGKYFKPSDLVQIETTRTSSTLSVKYASRKDSGEYIITATNPFGVNEETVKVKVLDVPSAPGPIECSGVSSEKVTLTWTAPSEDGGSPIKYYTLEKRETSRLLWTVLEEKVINCHYVANKLIQGNEYFFRVCAVNQYGASEPSHSEAVKMVDRFGPPGPPSKPEVEKADGHSVTLTWRRPAEDGGSDIIGYSIEKKEKKAMRWVRAYKKSIAELSFEVTGLTEGVEYEFRVLAENKAGFGEPSEPSMPVKTIVAAYVPGPPINPRVTDTTKTTATLNWGKPLDNGGLEVTGYVIEHRKEGTEEWIKDTPSSPLRITEFVVSGLETGAKYHFRISAVNAKGAGEPAETQELVEIIEHDAEPDLELDVELRRTLVVRAGCSIRLFVPIKGRPAPTVTWSKEGGPVPRAVIDCTESFTMLLIPESSRIDAGKYEITLENTAGKKSAAIYVRVLDSPGPPLNLKPVKIDKESITLQWDIPLIDGGAKITNYIIEKRESTRKAFATAITKCPNTSVRIGDLGEGCEYYFRVSAENEFGIGEAVETVDPIRASQAPTPPESIIPTDITKNSVSLAWTKPKHDGGSRISGYVLEAKKRGTDQWAHVTTVKTMDFTVKNLNENEEYIFHVMAVNQSGRSAPRESKPIIIRDSTSLPEFDLRGVCQKTVIAKAGDDIKVEIPVMGRPKPTISWQKDGAALKLTQRVNVETTAATVIISISECTRADSGVYTMTAKNIVGSVTENIIIKVHDVPGPPKGPVKIVEISRTYCIFSWEAPENDGGIPINNYVVEIRDATSQTWSELSTTVIRTVFKAIRLTTGSEYQFRIKAKNRYGVGPPITSEAVVAAYPFKVPGPPGTPSVVAFTKDSITIGWNEPVSDGGNEIIGYHVERKERSGIIWHRVSNSLVKGNVFKSTGLEDGVAYEFRVLAENIAGIGKPSKASEAILALDPVDPPGQPVPIFVNKNAITVQWTKPAYDGGFKITGYTVEKRELPAGRWIRANFTNIIETAFTVSGLTQDASYEFRVIARNSLGAVSIPSEPSDPITCKDNIIEPRIMVDAIFKDIVLLKAGESFKLEADIAGQPIPSMAWTKNGKEVENTMKLEVRFTELTTILTNKDSVRSDGGEFVLTATNVGGFAKHVFNVKVLDRPGPPVGPLKVSDVTADNCVLTWAPPADDGGAKIEGYVVEKRESSRLVWTNVTSGLQDTQHKVTKLLKGNEYIFRVMAVNKYGLGESLESEPTIADNPHVKPDPPENPEVTAITKDSMVVMWQAPKSDGGTPITNYSIERKDRAGLRWIKCNMRKVKDLQFKATGLTTGHEYEYRILAENAAGVSVPSVPSLFYTATDGLYKPGAPCNPRILDTTKSSITVAWNKPVYSGGSEITGYIVETCIPCEKEEEEQWTIVTPKEGLLATSFTLTNLKENQEYRINISAINSEGVGEAASVPGNPKAEDRLLPPEMDLDAELRKVVSLRACCTLRLFVPIRGRPAPQAKWSKGD</sequence>
<feature type="domain" description="Fibronectin type-III" evidence="5">
    <location>
        <begin position="1802"/>
        <end position="1902"/>
    </location>
</feature>
<feature type="domain" description="Fibronectin type-III" evidence="5">
    <location>
        <begin position="813"/>
        <end position="908"/>
    </location>
</feature>
<dbReference type="PRINTS" id="PR00014">
    <property type="entry name" value="FNTYPEIII"/>
</dbReference>
<feature type="domain" description="Ig-like" evidence="4">
    <location>
        <begin position="2102"/>
        <end position="2193"/>
    </location>
</feature>
<feature type="domain" description="Fibronectin type-III" evidence="5">
    <location>
        <begin position="5992"/>
        <end position="6096"/>
    </location>
</feature>
<dbReference type="SUPFAM" id="SSF49265">
    <property type="entry name" value="Fibronectin type III"/>
    <property type="match status" value="24"/>
</dbReference>
<evidence type="ECO:0000259" key="4">
    <source>
        <dbReference type="PROSITE" id="PS50835"/>
    </source>
</evidence>
<feature type="domain" description="Fibronectin type-III" evidence="5">
    <location>
        <begin position="4414"/>
        <end position="4506"/>
    </location>
</feature>
<feature type="domain" description="Fibronectin type-III" evidence="5">
    <location>
        <begin position="2003"/>
        <end position="2098"/>
    </location>
</feature>
<evidence type="ECO:0000256" key="2">
    <source>
        <dbReference type="ARBA" id="ARBA00023319"/>
    </source>
</evidence>
<feature type="domain" description="Fibronectin type-III" evidence="5">
    <location>
        <begin position="1209"/>
        <end position="1304"/>
    </location>
</feature>
<feature type="domain" description="Fibronectin type-III" evidence="5">
    <location>
        <begin position="5593"/>
        <end position="5689"/>
    </location>
</feature>
<dbReference type="SMART" id="SM00060">
    <property type="entry name" value="FN3"/>
    <property type="match status" value="44"/>
</dbReference>
<feature type="region of interest" description="Disordered" evidence="3">
    <location>
        <begin position="3044"/>
        <end position="3069"/>
    </location>
</feature>
<evidence type="ECO:0000313" key="7">
    <source>
        <dbReference type="Proteomes" id="UP001345963"/>
    </source>
</evidence>
<keyword evidence="2" id="KW-0393">Immunoglobulin domain</keyword>
<feature type="domain" description="Fibronectin type-III" evidence="5">
    <location>
        <begin position="3620"/>
        <end position="3717"/>
    </location>
</feature>
<feature type="domain" description="Fibronectin type-III" evidence="5">
    <location>
        <begin position="2594"/>
        <end position="2692"/>
    </location>
</feature>
<comment type="caution">
    <text evidence="6">The sequence shown here is derived from an EMBL/GenBank/DDBJ whole genome shotgun (WGS) entry which is preliminary data.</text>
</comment>
<dbReference type="InterPro" id="IPR036116">
    <property type="entry name" value="FN3_sf"/>
</dbReference>
<feature type="domain" description="Fibronectin type-III" evidence="5">
    <location>
        <begin position="4510"/>
        <end position="4607"/>
    </location>
</feature>
<feature type="non-terminal residue" evidence="6">
    <location>
        <position position="1"/>
    </location>
</feature>
<reference evidence="6 7" key="1">
    <citation type="submission" date="2021-07" db="EMBL/GenBank/DDBJ databases">
        <authorList>
            <person name="Palmer J.M."/>
        </authorList>
    </citation>
    <scope>NUCLEOTIDE SEQUENCE [LARGE SCALE GENOMIC DNA]</scope>
    <source>
        <strain evidence="6 7">AT_MEX2019</strain>
        <tissue evidence="6">Muscle</tissue>
    </source>
</reference>
<dbReference type="PANTHER" id="PTHR14340">
    <property type="entry name" value="MICROFIBRIL-ASSOCIATED GLYCOPROTEIN 3"/>
    <property type="match status" value="1"/>
</dbReference>
<feature type="domain" description="Fibronectin type-III" evidence="5">
    <location>
        <begin position="109"/>
        <end position="203"/>
    </location>
</feature>
<feature type="domain" description="Fibronectin type-III" evidence="5">
    <location>
        <begin position="4909"/>
        <end position="5006"/>
    </location>
</feature>
<feature type="domain" description="Fibronectin type-III" evidence="5">
    <location>
        <begin position="209"/>
        <end position="309"/>
    </location>
</feature>
<feature type="domain" description="Fibronectin type-III" evidence="5">
    <location>
        <begin position="1310"/>
        <end position="1407"/>
    </location>
</feature>
<dbReference type="Pfam" id="PF00041">
    <property type="entry name" value="fn3"/>
    <property type="match status" value="43"/>
</dbReference>
<feature type="domain" description="Fibronectin type-III" evidence="5">
    <location>
        <begin position="4808"/>
        <end position="4903"/>
    </location>
</feature>
<feature type="domain" description="Fibronectin type-III" evidence="5">
    <location>
        <begin position="3723"/>
        <end position="3817"/>
    </location>
</feature>
<dbReference type="InterPro" id="IPR013783">
    <property type="entry name" value="Ig-like_fold"/>
</dbReference>
<feature type="domain" description="Ig-like" evidence="4">
    <location>
        <begin position="4610"/>
        <end position="4702"/>
    </location>
</feature>
<feature type="domain" description="Fibronectin type-III" evidence="5">
    <location>
        <begin position="2495"/>
        <end position="2590"/>
    </location>
</feature>
<dbReference type="Gene3D" id="2.60.40.10">
    <property type="entry name" value="Immunoglobulins"/>
    <property type="match status" value="61"/>
</dbReference>
<feature type="domain" description="Fibronectin type-III" evidence="5">
    <location>
        <begin position="5495"/>
        <end position="5590"/>
    </location>
</feature>
<dbReference type="SMART" id="SM00408">
    <property type="entry name" value="IGc2"/>
    <property type="match status" value="16"/>
</dbReference>
<keyword evidence="1" id="KW-0677">Repeat</keyword>
<feature type="domain" description="Fibronectin type-III" evidence="5">
    <location>
        <begin position="2200"/>
        <end position="2293"/>
    </location>
</feature>
<feature type="domain" description="Fibronectin type-III" evidence="5">
    <location>
        <begin position="5891"/>
        <end position="5985"/>
    </location>
</feature>
<feature type="domain" description="Fibronectin type-III" evidence="5">
    <location>
        <begin position="3226"/>
        <end position="3322"/>
    </location>
</feature>
<evidence type="ECO:0000313" key="6">
    <source>
        <dbReference type="EMBL" id="MED6259899.1"/>
    </source>
</evidence>
<feature type="domain" description="Fibronectin type-III" evidence="5">
    <location>
        <begin position="4709"/>
        <end position="4802"/>
    </location>
</feature>
<feature type="domain" description="Ig-like" evidence="4">
    <location>
        <begin position="2800"/>
        <end position="2872"/>
    </location>
</feature>
<dbReference type="InterPro" id="IPR013098">
    <property type="entry name" value="Ig_I-set"/>
</dbReference>
<dbReference type="EMBL" id="JAHUTI010088536">
    <property type="protein sequence ID" value="MED6259899.1"/>
    <property type="molecule type" value="Genomic_DNA"/>
</dbReference>
<protein>
    <recommendedName>
        <fullName evidence="8">Titin</fullName>
    </recommendedName>
</protein>
<feature type="domain" description="Fibronectin type-III" evidence="5">
    <location>
        <begin position="2695"/>
        <end position="2795"/>
    </location>
</feature>
<feature type="domain" description="Fibronectin type-III" evidence="5">
    <location>
        <begin position="1607"/>
        <end position="1699"/>
    </location>
</feature>
<feature type="domain" description="Fibronectin type-III" evidence="5">
    <location>
        <begin position="514"/>
        <end position="613"/>
    </location>
</feature>
<dbReference type="InterPro" id="IPR036179">
    <property type="entry name" value="Ig-like_dom_sf"/>
</dbReference>
<evidence type="ECO:0000259" key="5">
    <source>
        <dbReference type="PROSITE" id="PS50853"/>
    </source>
</evidence>
<dbReference type="SMART" id="SM00409">
    <property type="entry name" value="IG"/>
    <property type="match status" value="17"/>
</dbReference>
<feature type="domain" description="Ig-like" evidence="4">
    <location>
        <begin position="1411"/>
        <end position="1498"/>
    </location>
</feature>
<feature type="domain" description="Ig-like" evidence="4">
    <location>
        <begin position="2397"/>
        <end position="2488"/>
    </location>
</feature>